<feature type="region of interest" description="Disordered" evidence="1">
    <location>
        <begin position="33"/>
        <end position="153"/>
    </location>
</feature>
<feature type="compositionally biased region" description="Polar residues" evidence="1">
    <location>
        <begin position="36"/>
        <end position="50"/>
    </location>
</feature>
<feature type="compositionally biased region" description="Basic residues" evidence="1">
    <location>
        <begin position="125"/>
        <end position="142"/>
    </location>
</feature>
<gene>
    <name evidence="2" type="ORF">PPTG_21501</name>
</gene>
<dbReference type="VEuPathDB" id="FungiDB:PPTG_21501"/>
<dbReference type="STRING" id="761204.W2QYI8"/>
<dbReference type="RefSeq" id="XP_008896548.1">
    <property type="nucleotide sequence ID" value="XM_008898300.1"/>
</dbReference>
<dbReference type="GeneID" id="20190100"/>
<evidence type="ECO:0000313" key="2">
    <source>
        <dbReference type="EMBL" id="ETN18041.1"/>
    </source>
</evidence>
<evidence type="ECO:0000256" key="1">
    <source>
        <dbReference type="SAM" id="MobiDB-lite"/>
    </source>
</evidence>
<sequence>MYLAYGTHDDYRKTTNQIFFMLDVIRWACRRRTSDTDSGTNVSTPPNSHATGPGSALARPPAATSSASSVSTPSPPPNSPARRPHVAPMGRQAAIHATPTAPRRKHKATPPRQRPSSPTTATQAVKRRRKPGEHANCNRRGRQNLDGSHHKSAHHAHEHALRFCLPCFSRRERVGRSSRIVLPAYPRLRQQCLR</sequence>
<organism evidence="2 3">
    <name type="scientific">Phytophthora nicotianae (strain INRA-310)</name>
    <name type="common">Phytophthora parasitica</name>
    <dbReference type="NCBI Taxonomy" id="761204"/>
    <lineage>
        <taxon>Eukaryota</taxon>
        <taxon>Sar</taxon>
        <taxon>Stramenopiles</taxon>
        <taxon>Oomycota</taxon>
        <taxon>Peronosporomycetes</taxon>
        <taxon>Peronosporales</taxon>
        <taxon>Peronosporaceae</taxon>
        <taxon>Phytophthora</taxon>
    </lineage>
</organism>
<dbReference type="AlphaFoldDB" id="W2QYI8"/>
<dbReference type="Proteomes" id="UP000018817">
    <property type="component" value="Unassembled WGS sequence"/>
</dbReference>
<reference evidence="2 3" key="2">
    <citation type="submission" date="2013-11" db="EMBL/GenBank/DDBJ databases">
        <title>The Genome Sequence of Phytophthora parasitica INRA-310.</title>
        <authorList>
            <consortium name="The Broad Institute Genomics Platform"/>
            <person name="Russ C."/>
            <person name="Tyler B."/>
            <person name="Panabieres F."/>
            <person name="Shan W."/>
            <person name="Tripathy S."/>
            <person name="Grunwald N."/>
            <person name="Machado M."/>
            <person name="Johnson C.S."/>
            <person name="Arredondo F."/>
            <person name="Hong C."/>
            <person name="Coffey M."/>
            <person name="Young S.K."/>
            <person name="Zeng Q."/>
            <person name="Gargeya S."/>
            <person name="Fitzgerald M."/>
            <person name="Abouelleil A."/>
            <person name="Alvarado L."/>
            <person name="Chapman S.B."/>
            <person name="Gainer-Dewar J."/>
            <person name="Goldberg J."/>
            <person name="Griggs A."/>
            <person name="Gujja S."/>
            <person name="Hansen M."/>
            <person name="Howarth C."/>
            <person name="Imamovic A."/>
            <person name="Ireland A."/>
            <person name="Larimer J."/>
            <person name="McCowan C."/>
            <person name="Murphy C."/>
            <person name="Pearson M."/>
            <person name="Poon T.W."/>
            <person name="Priest M."/>
            <person name="Roberts A."/>
            <person name="Saif S."/>
            <person name="Shea T."/>
            <person name="Sykes S."/>
            <person name="Wortman J."/>
            <person name="Nusbaum C."/>
            <person name="Birren B."/>
        </authorList>
    </citation>
    <scope>NUCLEOTIDE SEQUENCE [LARGE SCALE GENOMIC DNA]</scope>
    <source>
        <strain evidence="2 3">INRA-310</strain>
    </source>
</reference>
<name>W2QYI8_PHYN3</name>
<protein>
    <submittedName>
        <fullName evidence="2">Uncharacterized protein</fullName>
    </submittedName>
</protein>
<evidence type="ECO:0000313" key="3">
    <source>
        <dbReference type="Proteomes" id="UP000018817"/>
    </source>
</evidence>
<accession>W2QYI8</accession>
<dbReference type="EMBL" id="KI669566">
    <property type="protein sequence ID" value="ETN18041.1"/>
    <property type="molecule type" value="Genomic_DNA"/>
</dbReference>
<feature type="compositionally biased region" description="Low complexity" evidence="1">
    <location>
        <begin position="110"/>
        <end position="122"/>
    </location>
</feature>
<feature type="compositionally biased region" description="Low complexity" evidence="1">
    <location>
        <begin position="55"/>
        <end position="72"/>
    </location>
</feature>
<proteinExistence type="predicted"/>
<reference evidence="3" key="1">
    <citation type="submission" date="2011-12" db="EMBL/GenBank/DDBJ databases">
        <authorList>
            <consortium name="The Broad Institute Genome Sequencing Platform"/>
            <person name="Russ C."/>
            <person name="Tyler B."/>
            <person name="Panabieres F."/>
            <person name="Shan W."/>
            <person name="Tripathy S."/>
            <person name="Grunwald N."/>
            <person name="Machado M."/>
            <person name="Young S.K."/>
            <person name="Zeng Q."/>
            <person name="Gargeya S."/>
            <person name="Fitzgerald M."/>
            <person name="Haas B."/>
            <person name="Abouelleil A."/>
            <person name="Alvarado L."/>
            <person name="Arachchi H.M."/>
            <person name="Berlin A."/>
            <person name="Chapman S.B."/>
            <person name="Gearin G."/>
            <person name="Goldberg J."/>
            <person name="Griggs A."/>
            <person name="Gujja S."/>
            <person name="Hansen M."/>
            <person name="Heiman D."/>
            <person name="Howarth C."/>
            <person name="Larimer J."/>
            <person name="Lui A."/>
            <person name="MacDonald P.J.P."/>
            <person name="McCowen C."/>
            <person name="Montmayeur A."/>
            <person name="Murphy C."/>
            <person name="Neiman D."/>
            <person name="Pearson M."/>
            <person name="Priest M."/>
            <person name="Roberts A."/>
            <person name="Saif S."/>
            <person name="Shea T."/>
            <person name="Sisk P."/>
            <person name="Stolte C."/>
            <person name="Sykes S."/>
            <person name="Wortman J."/>
            <person name="Nusbaum C."/>
            <person name="Birren B."/>
        </authorList>
    </citation>
    <scope>NUCLEOTIDE SEQUENCE [LARGE SCALE GENOMIC DNA]</scope>
    <source>
        <strain evidence="3">INRA-310</strain>
    </source>
</reference>